<name>A0A8J2RDG5_9CRUS</name>
<evidence type="ECO:0000256" key="3">
    <source>
        <dbReference type="SAM" id="MobiDB-lite"/>
    </source>
</evidence>
<feature type="compositionally biased region" description="Pro residues" evidence="3">
    <location>
        <begin position="399"/>
        <end position="409"/>
    </location>
</feature>
<dbReference type="Gene3D" id="3.40.630.30">
    <property type="match status" value="1"/>
</dbReference>
<dbReference type="PANTHER" id="PTHR13361:SF1">
    <property type="entry name" value="WW DOMAIN-BINDING PROTEIN 11"/>
    <property type="match status" value="1"/>
</dbReference>
<sequence length="750" mass="84740">MGKRSINTTKSGKFMNPTDQARKEARRRELKKNKKQRLLVRQTVLKGKDPTTIFSELEKIDQMEFNPIQSAPLSEKVLKEKRKKLRDTLNRIMRLYEKEEPTQWTQIKAMEVQYEKRRAELIIYCESVKHTQTVNLEEIPLPNLDSSNTSGSLLPAPPGILKKISSYGLFRKPPGVPSVPPPEIYDIWDEGDGTTVEPGIPGIDDEEEDLPPYHTYYQFIRPPLEDIALPKDTMEEDAEMDDDYDDDEDDDSDEDSSEAASKSVPTAPEPPRPTTLQQRMLAIAGQDVNTVIQEMDYLHRQKEMNRQVTHETRKARMEAGDFDEDPSMDNKYPPHMPPHPSQFPRPPMMPSYGPYGSMVPPPPMGYGGFAPPPIPGSRLPPGPPPRMPQGLTPRLIRPPGMPPPPPPGLRPGAPSMLSTRPQMSTSAPSKPSSKPTASIIEAKPQMRNLSADLTRFVPTTLKVKKDMPPKKDLAKSSANPHIEWRTPQVQVATASKPSTATQPPVKTKDDAYSQFMKEMQGFIIPFRRLLCTAISAIPKTLVAKDFFKVETILNDTRHQQVIDFIFDNSYPRTSERKPPAIGQGVLNLIEEVPCLLNERVSLMAIDSSNDRVIGVAINSMLNVKSFDRPSTNIGVKAYRSCFKELQLDSNIVEKRKEKQGLDLVYLGVKEGFERRGLARNLAEQSIQLAQQKQLDFIQSITYCPETLNIFESLKFETLKKYKLMDHWIDGVKAFPNAGPDDFLYLKFKML</sequence>
<dbReference type="InterPro" id="IPR019007">
    <property type="entry name" value="Wbp11/ELF5/Saf1_N"/>
</dbReference>
<feature type="compositionally biased region" description="Pro residues" evidence="3">
    <location>
        <begin position="369"/>
        <end position="387"/>
    </location>
</feature>
<reference evidence="5" key="1">
    <citation type="submission" date="2021-11" db="EMBL/GenBank/DDBJ databases">
        <authorList>
            <person name="Schell T."/>
        </authorList>
    </citation>
    <scope>NUCLEOTIDE SEQUENCE</scope>
    <source>
        <strain evidence="5">M5</strain>
    </source>
</reference>
<dbReference type="GO" id="GO:0006396">
    <property type="term" value="P:RNA processing"/>
    <property type="evidence" value="ECO:0007669"/>
    <property type="project" value="InterPro"/>
</dbReference>
<dbReference type="GO" id="GO:0005681">
    <property type="term" value="C:spliceosomal complex"/>
    <property type="evidence" value="ECO:0007669"/>
    <property type="project" value="TreeGrafter"/>
</dbReference>
<feature type="compositionally biased region" description="Polar residues" evidence="3">
    <location>
        <begin position="487"/>
        <end position="504"/>
    </location>
</feature>
<feature type="compositionally biased region" description="Low complexity" evidence="3">
    <location>
        <begin position="388"/>
        <end position="398"/>
    </location>
</feature>
<feature type="region of interest" description="Disordered" evidence="3">
    <location>
        <begin position="369"/>
        <end position="444"/>
    </location>
</feature>
<dbReference type="Proteomes" id="UP000789390">
    <property type="component" value="Unassembled WGS sequence"/>
</dbReference>
<gene>
    <name evidence="5" type="ORF">DGAL_LOCUS4740</name>
</gene>
<feature type="region of interest" description="Disordered" evidence="3">
    <location>
        <begin position="1"/>
        <end position="33"/>
    </location>
</feature>
<feature type="compositionally biased region" description="Low complexity" evidence="3">
    <location>
        <begin position="424"/>
        <end position="438"/>
    </location>
</feature>
<accession>A0A8J2RDG5</accession>
<dbReference type="SUPFAM" id="SSF55729">
    <property type="entry name" value="Acyl-CoA N-acyltransferases (Nat)"/>
    <property type="match status" value="1"/>
</dbReference>
<feature type="region of interest" description="Disordered" evidence="3">
    <location>
        <begin position="464"/>
        <end position="507"/>
    </location>
</feature>
<dbReference type="EMBL" id="CAKKLH010000079">
    <property type="protein sequence ID" value="CAH0102345.1"/>
    <property type="molecule type" value="Genomic_DNA"/>
</dbReference>
<dbReference type="AlphaFoldDB" id="A0A8J2RDG5"/>
<dbReference type="Pfam" id="PF09429">
    <property type="entry name" value="Wbp11"/>
    <property type="match status" value="1"/>
</dbReference>
<comment type="subcellular location">
    <subcellularLocation>
        <location evidence="1">Nucleus</location>
    </subcellularLocation>
</comment>
<feature type="region of interest" description="Disordered" evidence="3">
    <location>
        <begin position="318"/>
        <end position="348"/>
    </location>
</feature>
<evidence type="ECO:0000313" key="6">
    <source>
        <dbReference type="Proteomes" id="UP000789390"/>
    </source>
</evidence>
<keyword evidence="6" id="KW-1185">Reference proteome</keyword>
<feature type="region of interest" description="Disordered" evidence="3">
    <location>
        <begin position="238"/>
        <end position="273"/>
    </location>
</feature>
<evidence type="ECO:0000313" key="5">
    <source>
        <dbReference type="EMBL" id="CAH0102345.1"/>
    </source>
</evidence>
<dbReference type="PANTHER" id="PTHR13361">
    <property type="entry name" value="WW DOMAIN-BINDING PROTEIN 11"/>
    <property type="match status" value="1"/>
</dbReference>
<dbReference type="OrthoDB" id="10067323at2759"/>
<feature type="domain" description="Wbp11/ELF5/Saf1 N-terminal" evidence="4">
    <location>
        <begin position="12"/>
        <end position="93"/>
    </location>
</feature>
<keyword evidence="2" id="KW-0539">Nucleus</keyword>
<feature type="compositionally biased region" description="Polar residues" evidence="3">
    <location>
        <begin position="1"/>
        <end position="11"/>
    </location>
</feature>
<evidence type="ECO:0000259" key="4">
    <source>
        <dbReference type="Pfam" id="PF09429"/>
    </source>
</evidence>
<organism evidence="5 6">
    <name type="scientific">Daphnia galeata</name>
    <dbReference type="NCBI Taxonomy" id="27404"/>
    <lineage>
        <taxon>Eukaryota</taxon>
        <taxon>Metazoa</taxon>
        <taxon>Ecdysozoa</taxon>
        <taxon>Arthropoda</taxon>
        <taxon>Crustacea</taxon>
        <taxon>Branchiopoda</taxon>
        <taxon>Diplostraca</taxon>
        <taxon>Cladocera</taxon>
        <taxon>Anomopoda</taxon>
        <taxon>Daphniidae</taxon>
        <taxon>Daphnia</taxon>
    </lineage>
</organism>
<protein>
    <recommendedName>
        <fullName evidence="4">Wbp11/ELF5/Saf1 N-terminal domain-containing protein</fullName>
    </recommendedName>
</protein>
<evidence type="ECO:0000256" key="2">
    <source>
        <dbReference type="ARBA" id="ARBA00023242"/>
    </source>
</evidence>
<proteinExistence type="predicted"/>
<feature type="compositionally biased region" description="Pro residues" evidence="3">
    <location>
        <begin position="334"/>
        <end position="348"/>
    </location>
</feature>
<comment type="caution">
    <text evidence="5">The sequence shown here is derived from an EMBL/GenBank/DDBJ whole genome shotgun (WGS) entry which is preliminary data.</text>
</comment>
<feature type="compositionally biased region" description="Acidic residues" evidence="3">
    <location>
        <begin position="238"/>
        <end position="257"/>
    </location>
</feature>
<dbReference type="InterPro" id="IPR016181">
    <property type="entry name" value="Acyl_CoA_acyltransferase"/>
</dbReference>
<evidence type="ECO:0000256" key="1">
    <source>
        <dbReference type="ARBA" id="ARBA00004123"/>
    </source>
</evidence>
<feature type="compositionally biased region" description="Basic and acidic residues" evidence="3">
    <location>
        <begin position="464"/>
        <end position="474"/>
    </location>
</feature>